<dbReference type="EMBL" id="AGNL01043133">
    <property type="protein sequence ID" value="EJK50711.1"/>
    <property type="molecule type" value="Genomic_DNA"/>
</dbReference>
<sequence>MTRLCGCGGASPISPSSSHAHLDHFDHSARCARAQCAACMLGGLDSEPVGVRGDFSVAPAIEGRRIEVAAPVGKELARQLAMQFRKRKVDGAGGHPLGILLLLLLLLLLFSGFLLSQRDEVGADETLRSPTLNVTSTFSSSKDKAASSGVEPDEPTNPTNPKAEEWTWFNGDLNQYYNKLERDEHAKRKPEEISSYAVHRWLGKPPNHSTLVHYQLVRAEIYDHLLHTHVSLAPSNESLRVFDAGCGLGAGLMWFEQNEPQFELVGHTISEDQYRWIVDDLPSHKFVARLRSFDEPLADEPNGQKFNVIYSIEAAVHSPDLKKTLKAWSATLHGGGLIILIDDYRSQGVDPHDEEFVLFQKSWLANSVPSTTEIAEWAEELEMQLIRDRDLGSEYQILKRFYRNKKPALIDDHGRVHQVSSFGPSPKSNHFELNLPAITTLYRLGSEARFAENSCLKGK</sequence>
<proteinExistence type="predicted"/>
<dbReference type="SUPFAM" id="SSF53335">
    <property type="entry name" value="S-adenosyl-L-methionine-dependent methyltransferases"/>
    <property type="match status" value="1"/>
</dbReference>
<keyword evidence="2" id="KW-0472">Membrane</keyword>
<protein>
    <submittedName>
        <fullName evidence="3">Uncharacterized protein</fullName>
    </submittedName>
</protein>
<keyword evidence="2" id="KW-0812">Transmembrane</keyword>
<organism evidence="3 4">
    <name type="scientific">Thalassiosira oceanica</name>
    <name type="common">Marine diatom</name>
    <dbReference type="NCBI Taxonomy" id="159749"/>
    <lineage>
        <taxon>Eukaryota</taxon>
        <taxon>Sar</taxon>
        <taxon>Stramenopiles</taxon>
        <taxon>Ochrophyta</taxon>
        <taxon>Bacillariophyta</taxon>
        <taxon>Coscinodiscophyceae</taxon>
        <taxon>Thalassiosirophycidae</taxon>
        <taxon>Thalassiosirales</taxon>
        <taxon>Thalassiosiraceae</taxon>
        <taxon>Thalassiosira</taxon>
    </lineage>
</organism>
<gene>
    <name evidence="3" type="ORF">THAOC_30247</name>
</gene>
<reference evidence="3 4" key="1">
    <citation type="journal article" date="2012" name="Genome Biol.">
        <title>Genome and low-iron response of an oceanic diatom adapted to chronic iron limitation.</title>
        <authorList>
            <person name="Lommer M."/>
            <person name="Specht M."/>
            <person name="Roy A.S."/>
            <person name="Kraemer L."/>
            <person name="Andreson R."/>
            <person name="Gutowska M.A."/>
            <person name="Wolf J."/>
            <person name="Bergner S.V."/>
            <person name="Schilhabel M.B."/>
            <person name="Klostermeier U.C."/>
            <person name="Beiko R.G."/>
            <person name="Rosenstiel P."/>
            <person name="Hippler M."/>
            <person name="Laroche J."/>
        </authorList>
    </citation>
    <scope>NUCLEOTIDE SEQUENCE [LARGE SCALE GENOMIC DNA]</scope>
    <source>
        <strain evidence="3 4">CCMP1005</strain>
    </source>
</reference>
<dbReference type="Gene3D" id="3.40.50.150">
    <property type="entry name" value="Vaccinia Virus protein VP39"/>
    <property type="match status" value="1"/>
</dbReference>
<feature type="region of interest" description="Disordered" evidence="1">
    <location>
        <begin position="133"/>
        <end position="164"/>
    </location>
</feature>
<evidence type="ECO:0000313" key="3">
    <source>
        <dbReference type="EMBL" id="EJK50711.1"/>
    </source>
</evidence>
<dbReference type="Pfam" id="PF13489">
    <property type="entry name" value="Methyltransf_23"/>
    <property type="match status" value="1"/>
</dbReference>
<keyword evidence="2" id="KW-1133">Transmembrane helix</keyword>
<evidence type="ECO:0000256" key="1">
    <source>
        <dbReference type="SAM" id="MobiDB-lite"/>
    </source>
</evidence>
<evidence type="ECO:0000313" key="4">
    <source>
        <dbReference type="Proteomes" id="UP000266841"/>
    </source>
</evidence>
<dbReference type="AlphaFoldDB" id="K0RPB8"/>
<accession>K0RPB8</accession>
<name>K0RPB8_THAOC</name>
<evidence type="ECO:0000256" key="2">
    <source>
        <dbReference type="SAM" id="Phobius"/>
    </source>
</evidence>
<keyword evidence="4" id="KW-1185">Reference proteome</keyword>
<dbReference type="Proteomes" id="UP000266841">
    <property type="component" value="Unassembled WGS sequence"/>
</dbReference>
<dbReference type="InterPro" id="IPR029063">
    <property type="entry name" value="SAM-dependent_MTases_sf"/>
</dbReference>
<feature type="transmembrane region" description="Helical" evidence="2">
    <location>
        <begin position="92"/>
        <end position="115"/>
    </location>
</feature>
<comment type="caution">
    <text evidence="3">The sequence shown here is derived from an EMBL/GenBank/DDBJ whole genome shotgun (WGS) entry which is preliminary data.</text>
</comment>